<dbReference type="GO" id="GO:0030145">
    <property type="term" value="F:manganese ion binding"/>
    <property type="evidence" value="ECO:0007669"/>
    <property type="project" value="TreeGrafter"/>
</dbReference>
<evidence type="ECO:0000256" key="9">
    <source>
        <dbReference type="ARBA" id="ARBA00022887"/>
    </source>
</evidence>
<dbReference type="EC" id="1.1.1.267" evidence="6"/>
<reference evidence="20 21" key="1">
    <citation type="journal article" date="2016" name="BMC Genomics">
        <title>Comparative genomics reveals Cyclospora cayetanensis possesses coccidia-like metabolism and invasion components but unique surface antigens.</title>
        <authorList>
            <person name="Liu S."/>
            <person name="Wang L."/>
            <person name="Zheng H."/>
            <person name="Xu Z."/>
            <person name="Roellig D.M."/>
            <person name="Li N."/>
            <person name="Frace M.A."/>
            <person name="Tang K."/>
            <person name="Arrowood M.J."/>
            <person name="Moss D.M."/>
            <person name="Zhang L."/>
            <person name="Feng Y."/>
            <person name="Xiao L."/>
        </authorList>
    </citation>
    <scope>NUCLEOTIDE SEQUENCE [LARGE SCALE GENOMIC DNA]</scope>
    <source>
        <strain evidence="20 21">CHN_HEN01</strain>
    </source>
</reference>
<evidence type="ECO:0000256" key="6">
    <source>
        <dbReference type="ARBA" id="ARBA00012366"/>
    </source>
</evidence>
<comment type="subcellular location">
    <subcellularLocation>
        <location evidence="3">Plastid</location>
        <location evidence="3">Apicoplast</location>
    </subcellularLocation>
</comment>
<dbReference type="SUPFAM" id="SSF69055">
    <property type="entry name" value="1-deoxy-D-xylulose-5-phosphate reductoisomerase, C-terminal domain"/>
    <property type="match status" value="1"/>
</dbReference>
<evidence type="ECO:0000256" key="8">
    <source>
        <dbReference type="ARBA" id="ARBA00022857"/>
    </source>
</evidence>
<evidence type="ECO:0000256" key="15">
    <source>
        <dbReference type="ARBA" id="ARBA00073770"/>
    </source>
</evidence>
<comment type="cofactor">
    <cofactor evidence="1">
        <name>Mn(2+)</name>
        <dbReference type="ChEBI" id="CHEBI:29035"/>
    </cofactor>
</comment>
<keyword evidence="8" id="KW-0521">NADP</keyword>
<keyword evidence="10" id="KW-0809">Transit peptide</keyword>
<dbReference type="Pfam" id="PF02670">
    <property type="entry name" value="DXP_reductoisom"/>
    <property type="match status" value="2"/>
</dbReference>
<dbReference type="InterPro" id="IPR013512">
    <property type="entry name" value="DXP_reductoisomerase_N"/>
</dbReference>
<evidence type="ECO:0000256" key="3">
    <source>
        <dbReference type="ARBA" id="ARBA00004467"/>
    </source>
</evidence>
<protein>
    <recommendedName>
        <fullName evidence="15">1-deoxy-D-xylulose 5-phosphate reductoisomerase, apicoplastic</fullName>
        <ecNumber evidence="6">1.1.1.267</ecNumber>
    </recommendedName>
</protein>
<evidence type="ECO:0000313" key="20">
    <source>
        <dbReference type="EMBL" id="OEH75497.1"/>
    </source>
</evidence>
<feature type="domain" description="1-deoxy-D-xylulose 5-phosphate reductoisomerase N-terminal" evidence="17">
    <location>
        <begin position="312"/>
        <end position="370"/>
    </location>
</feature>
<comment type="pathway">
    <text evidence="4">Isoprenoid biosynthesis; isopentenyl diphosphate biosynthesis via DXP pathway; isopentenyl diphosphate from 1-deoxy-D-xylulose 5-phosphate: step 1/6.</text>
</comment>
<dbReference type="InterPro" id="IPR003821">
    <property type="entry name" value="DXP_reductoisomerase"/>
</dbReference>
<evidence type="ECO:0000256" key="7">
    <source>
        <dbReference type="ARBA" id="ARBA00022723"/>
    </source>
</evidence>
<proteinExistence type="inferred from homology"/>
<feature type="region of interest" description="Disordered" evidence="16">
    <location>
        <begin position="1"/>
        <end position="72"/>
    </location>
</feature>
<evidence type="ECO:0000256" key="2">
    <source>
        <dbReference type="ARBA" id="ARBA00001946"/>
    </source>
</evidence>
<dbReference type="Pfam" id="PF13288">
    <property type="entry name" value="DXPR_C"/>
    <property type="match status" value="1"/>
</dbReference>
<feature type="domain" description="1-deoxy-D-xylulose 5-phosphate reductoisomerase C-terminal" evidence="18">
    <location>
        <begin position="428"/>
        <end position="513"/>
    </location>
</feature>
<evidence type="ECO:0000256" key="12">
    <source>
        <dbReference type="ARBA" id="ARBA00023211"/>
    </source>
</evidence>
<dbReference type="InterPro" id="IPR013644">
    <property type="entry name" value="DXP_reductoisomerase_C"/>
</dbReference>
<keyword evidence="12" id="KW-0464">Manganese</keyword>
<keyword evidence="9" id="KW-0933">Apicoplast</keyword>
<dbReference type="GO" id="GO:0070402">
    <property type="term" value="F:NADPH binding"/>
    <property type="evidence" value="ECO:0007669"/>
    <property type="project" value="InterPro"/>
</dbReference>
<keyword evidence="9" id="KW-0934">Plastid</keyword>
<comment type="similarity">
    <text evidence="5">Belongs to the DXR family.</text>
</comment>
<gene>
    <name evidence="20" type="ORF">cyc_05740</name>
</gene>
<dbReference type="PANTHER" id="PTHR30525">
    <property type="entry name" value="1-DEOXY-D-XYLULOSE 5-PHOSPHATE REDUCTOISOMERASE"/>
    <property type="match status" value="1"/>
</dbReference>
<evidence type="ECO:0000256" key="13">
    <source>
        <dbReference type="ARBA" id="ARBA00023229"/>
    </source>
</evidence>
<evidence type="ECO:0000256" key="14">
    <source>
        <dbReference type="ARBA" id="ARBA00048543"/>
    </source>
</evidence>
<dbReference type="AlphaFoldDB" id="A0A1D3CW98"/>
<dbReference type="InterPro" id="IPR036291">
    <property type="entry name" value="NAD(P)-bd_dom_sf"/>
</dbReference>
<dbReference type="GO" id="GO:0020011">
    <property type="term" value="C:apicoplast"/>
    <property type="evidence" value="ECO:0007669"/>
    <property type="project" value="UniProtKB-SubCell"/>
</dbReference>
<dbReference type="GO" id="GO:0051484">
    <property type="term" value="P:isopentenyl diphosphate biosynthetic process, methylerythritol 4-phosphate pathway involved in terpenoid biosynthetic process"/>
    <property type="evidence" value="ECO:0007669"/>
    <property type="project" value="TreeGrafter"/>
</dbReference>
<keyword evidence="11" id="KW-0560">Oxidoreductase</keyword>
<sequence length="680" mass="73929">MALGGPRPQRRAPFTEEGPLQRYAAPTPMSREIFDRAGFGQEHSSRRSPSSQNAKGSTRGGERENGGGAEERLRVSTLLQLPRFRAAQTTRSWQSKTRDRAHPPSSAPSPPGWGPLSLCLSSSTAASSEAEEEHEVVYFHFEVSLGLLLRLPVAGAPVGPRGLEIRLQGQRYNSTLFYGQGLHTHLMRWLTELLRRGSDAPLAAEEAPEGPPWGSRRSLCILGSTGSVGQQALEVVRQFPRFFKVKALAASGSRLKRLAEQALEFRPEFIVVEDAERAEALEELLSEAFKVHCTSSAKRRLPTSGSEKDHLGRPTVLHGVEALENTARLPGVDCVLLAISGFKGLRPALAALRANKDVALATKEALVAAGPVFRKLFSGVSRNAPAESLGTGGDGLYARKVNRKGEARGLSHGRGGQGDKCYGGMGRLLPVDSEHSAIFQALQGVPPSAYPPAKLFLCASGGPFLGWTSKDLLHVKVQDALKHPKWTMGSKITVDSATLMNKGLEVIEAHEAFGVPYDSIRVLIHPQAILHSAVEMQDGAVIGQLGLPDMKLPIAYAFSWPHRLPTKWPRLDFFTCGPLTFQPPDLKTFECLDLAFDAGRRSGLYPAALNAANEEAVSQFLRGRIHFTEIPTLLKHVMRMADGQISSSPNTDITLEDVEETDTWARQMAKTFIPNPTLSP</sequence>
<evidence type="ECO:0000313" key="21">
    <source>
        <dbReference type="Proteomes" id="UP000095192"/>
    </source>
</evidence>
<comment type="cofactor">
    <cofactor evidence="2">
        <name>Mg(2+)</name>
        <dbReference type="ChEBI" id="CHEBI:18420"/>
    </cofactor>
</comment>
<organism evidence="20 21">
    <name type="scientific">Cyclospora cayetanensis</name>
    <dbReference type="NCBI Taxonomy" id="88456"/>
    <lineage>
        <taxon>Eukaryota</taxon>
        <taxon>Sar</taxon>
        <taxon>Alveolata</taxon>
        <taxon>Apicomplexa</taxon>
        <taxon>Conoidasida</taxon>
        <taxon>Coccidia</taxon>
        <taxon>Eucoccidiorida</taxon>
        <taxon>Eimeriorina</taxon>
        <taxon>Eimeriidae</taxon>
        <taxon>Cyclospora</taxon>
    </lineage>
</organism>
<evidence type="ECO:0000256" key="1">
    <source>
        <dbReference type="ARBA" id="ARBA00001936"/>
    </source>
</evidence>
<dbReference type="FunFam" id="3.40.50.720:FF:000045">
    <property type="entry name" value="1-deoxy-D-xylulose 5-phosphate reductoisomerase"/>
    <property type="match status" value="1"/>
</dbReference>
<keyword evidence="13" id="KW-0414">Isoprene biosynthesis</keyword>
<evidence type="ECO:0000259" key="19">
    <source>
        <dbReference type="Pfam" id="PF13288"/>
    </source>
</evidence>
<dbReference type="VEuPathDB" id="ToxoDB:cyc_05740"/>
<dbReference type="SUPFAM" id="SSF55347">
    <property type="entry name" value="Glyceraldehyde-3-phosphate dehydrogenase-like, C-terminal domain"/>
    <property type="match status" value="1"/>
</dbReference>
<evidence type="ECO:0000259" key="17">
    <source>
        <dbReference type="Pfam" id="PF02670"/>
    </source>
</evidence>
<dbReference type="GO" id="GO:0030604">
    <property type="term" value="F:1-deoxy-D-xylulose-5-phosphate reductoisomerase activity"/>
    <property type="evidence" value="ECO:0007669"/>
    <property type="project" value="UniProtKB-EC"/>
</dbReference>
<feature type="domain" description="1-deoxy-D-xylulose 5-phosphate reductoisomerase N-terminal" evidence="17">
    <location>
        <begin position="219"/>
        <end position="291"/>
    </location>
</feature>
<dbReference type="HAMAP" id="MF_00183">
    <property type="entry name" value="DXP_reductoisom"/>
    <property type="match status" value="1"/>
</dbReference>
<dbReference type="Gene3D" id="3.40.50.720">
    <property type="entry name" value="NAD(P)-binding Rossmann-like Domain"/>
    <property type="match status" value="1"/>
</dbReference>
<accession>A0A1D3CW98</accession>
<dbReference type="Pfam" id="PF08436">
    <property type="entry name" value="DXP_redisom_C"/>
    <property type="match status" value="1"/>
</dbReference>
<dbReference type="EMBL" id="JROU02001713">
    <property type="protein sequence ID" value="OEH75497.1"/>
    <property type="molecule type" value="Genomic_DNA"/>
</dbReference>
<dbReference type="SUPFAM" id="SSF51735">
    <property type="entry name" value="NAD(P)-binding Rossmann-fold domains"/>
    <property type="match status" value="1"/>
</dbReference>
<keyword evidence="21" id="KW-1185">Reference proteome</keyword>
<dbReference type="InParanoid" id="A0A1D3CW98"/>
<dbReference type="InterPro" id="IPR026877">
    <property type="entry name" value="DXPR_C"/>
</dbReference>
<feature type="region of interest" description="Disordered" evidence="16">
    <location>
        <begin position="86"/>
        <end position="115"/>
    </location>
</feature>
<evidence type="ECO:0000256" key="10">
    <source>
        <dbReference type="ARBA" id="ARBA00022946"/>
    </source>
</evidence>
<feature type="domain" description="DXP reductoisomerase C-terminal" evidence="19">
    <location>
        <begin position="545"/>
        <end position="667"/>
    </location>
</feature>
<evidence type="ECO:0000259" key="18">
    <source>
        <dbReference type="Pfam" id="PF08436"/>
    </source>
</evidence>
<evidence type="ECO:0000256" key="16">
    <source>
        <dbReference type="SAM" id="MobiDB-lite"/>
    </source>
</evidence>
<dbReference type="PANTHER" id="PTHR30525:SF0">
    <property type="entry name" value="1-DEOXY-D-XYLULOSE 5-PHOSPHATE REDUCTOISOMERASE, CHLOROPLASTIC"/>
    <property type="match status" value="1"/>
</dbReference>
<comment type="catalytic activity">
    <reaction evidence="14">
        <text>2-C-methyl-D-erythritol 4-phosphate + NADP(+) = 1-deoxy-D-xylulose 5-phosphate + NADPH + H(+)</text>
        <dbReference type="Rhea" id="RHEA:13717"/>
        <dbReference type="ChEBI" id="CHEBI:15378"/>
        <dbReference type="ChEBI" id="CHEBI:57783"/>
        <dbReference type="ChEBI" id="CHEBI:57792"/>
        <dbReference type="ChEBI" id="CHEBI:58262"/>
        <dbReference type="ChEBI" id="CHEBI:58349"/>
        <dbReference type="EC" id="1.1.1.267"/>
    </reaction>
    <physiologicalReaction direction="right-to-left" evidence="14">
        <dbReference type="Rhea" id="RHEA:13719"/>
    </physiologicalReaction>
</comment>
<dbReference type="Gene3D" id="1.10.1740.10">
    <property type="match status" value="1"/>
</dbReference>
<dbReference type="VEuPathDB" id="ToxoDB:LOC34622048"/>
<evidence type="ECO:0000256" key="5">
    <source>
        <dbReference type="ARBA" id="ARBA00006825"/>
    </source>
</evidence>
<dbReference type="FunCoup" id="A0A1D3CW98">
    <property type="interactions" value="31"/>
</dbReference>
<dbReference type="InterPro" id="IPR036169">
    <property type="entry name" value="DXPR_C_sf"/>
</dbReference>
<name>A0A1D3CW98_9EIME</name>
<dbReference type="UniPathway" id="UPA00056">
    <property type="reaction ID" value="UER00092"/>
</dbReference>
<feature type="compositionally biased region" description="Polar residues" evidence="16">
    <location>
        <begin position="47"/>
        <end position="56"/>
    </location>
</feature>
<comment type="caution">
    <text evidence="20">The sequence shown here is derived from an EMBL/GenBank/DDBJ whole genome shotgun (WGS) entry which is preliminary data.</text>
</comment>
<evidence type="ECO:0000256" key="11">
    <source>
        <dbReference type="ARBA" id="ARBA00023002"/>
    </source>
</evidence>
<feature type="compositionally biased region" description="Basic and acidic residues" evidence="16">
    <location>
        <begin position="60"/>
        <end position="72"/>
    </location>
</feature>
<evidence type="ECO:0000256" key="4">
    <source>
        <dbReference type="ARBA" id="ARBA00005094"/>
    </source>
</evidence>
<keyword evidence="7" id="KW-0479">Metal-binding</keyword>
<dbReference type="Proteomes" id="UP000095192">
    <property type="component" value="Unassembled WGS sequence"/>
</dbReference>